<dbReference type="PANTHER" id="PTHR43072:SF23">
    <property type="entry name" value="UPF0039 PROTEIN C11D3.02C"/>
    <property type="match status" value="1"/>
</dbReference>
<dbReference type="Gene3D" id="3.40.630.30">
    <property type="match status" value="1"/>
</dbReference>
<dbReference type="Pfam" id="PF13420">
    <property type="entry name" value="Acetyltransf_4"/>
    <property type="match status" value="1"/>
</dbReference>
<keyword evidence="1 4" id="KW-0808">Transferase</keyword>
<accession>D2DXS0</accession>
<dbReference type="SUPFAM" id="SSF55729">
    <property type="entry name" value="Acyl-CoA N-acyltransferases (Nat)"/>
    <property type="match status" value="1"/>
</dbReference>
<protein>
    <submittedName>
        <fullName evidence="4">Putative acetyltransferase</fullName>
    </submittedName>
</protein>
<organism evidence="4">
    <name type="scientific">uncultured Verrucomicrobiota bacterium</name>
    <dbReference type="NCBI Taxonomy" id="156588"/>
    <lineage>
        <taxon>Bacteria</taxon>
        <taxon>Pseudomonadati</taxon>
        <taxon>Verrucomicrobiota</taxon>
        <taxon>environmental samples</taxon>
    </lineage>
</organism>
<evidence type="ECO:0000313" key="4">
    <source>
        <dbReference type="EMBL" id="ACO70893.1"/>
    </source>
</evidence>
<proteinExistence type="predicted"/>
<evidence type="ECO:0000256" key="2">
    <source>
        <dbReference type="ARBA" id="ARBA00023315"/>
    </source>
</evidence>
<dbReference type="AlphaFoldDB" id="D2DXS0"/>
<name>D2DXS0_9BACT</name>
<keyword evidence="2" id="KW-0012">Acyltransferase</keyword>
<dbReference type="InterPro" id="IPR016181">
    <property type="entry name" value="Acyl_CoA_acyltransferase"/>
</dbReference>
<feature type="domain" description="N-acetyltransferase" evidence="3">
    <location>
        <begin position="4"/>
        <end position="164"/>
    </location>
</feature>
<dbReference type="InterPro" id="IPR000182">
    <property type="entry name" value="GNAT_dom"/>
</dbReference>
<dbReference type="PANTHER" id="PTHR43072">
    <property type="entry name" value="N-ACETYLTRANSFERASE"/>
    <property type="match status" value="1"/>
</dbReference>
<sequence>MNAPHIRLATEADLAAINAIYNHYVEHSTCTYQLAPESEAARLAWFYRHGAAHPVTVAEAAGEVLGWASLNVFNPREAYARTVENSVYIHHEHHRRGLGRAMLADLIARARALDHHTIIAGISAEQTASIRLHLGFGFEEIGRLRQVGFKHGQWLDVVSMQLML</sequence>
<dbReference type="GO" id="GO:0016747">
    <property type="term" value="F:acyltransferase activity, transferring groups other than amino-acyl groups"/>
    <property type="evidence" value="ECO:0007669"/>
    <property type="project" value="InterPro"/>
</dbReference>
<dbReference type="CDD" id="cd04301">
    <property type="entry name" value="NAT_SF"/>
    <property type="match status" value="1"/>
</dbReference>
<reference evidence="4" key="1">
    <citation type="journal article" date="2010" name="FEMS Microbiol. Ecol.">
        <title>Phylogenetic and metagenomic analysis of Verrucomicrobia in former agricultural grassland soil.</title>
        <authorList>
            <person name="Kielak A."/>
            <person name="Rodrigues J.L.M."/>
            <person name="Kuramae E.E."/>
            <person name="Chain P.S.G."/>
            <person name="van Veen J.A."/>
            <person name="Kowalchuk G.A."/>
        </authorList>
    </citation>
    <scope>NUCLEOTIDE SEQUENCE</scope>
</reference>
<evidence type="ECO:0000256" key="1">
    <source>
        <dbReference type="ARBA" id="ARBA00022679"/>
    </source>
</evidence>
<dbReference type="PROSITE" id="PS51186">
    <property type="entry name" value="GNAT"/>
    <property type="match status" value="1"/>
</dbReference>
<dbReference type="EMBL" id="FJ872373">
    <property type="protein sequence ID" value="ACO70893.1"/>
    <property type="molecule type" value="Genomic_DNA"/>
</dbReference>
<evidence type="ECO:0000259" key="3">
    <source>
        <dbReference type="PROSITE" id="PS51186"/>
    </source>
</evidence>